<keyword evidence="5 7" id="KW-0676">Redox-active center</keyword>
<evidence type="ECO:0000256" key="2">
    <source>
        <dbReference type="ARBA" id="ARBA00022448"/>
    </source>
</evidence>
<dbReference type="InterPro" id="IPR036249">
    <property type="entry name" value="Thioredoxin-like_sf"/>
</dbReference>
<dbReference type="GO" id="GO:0045454">
    <property type="term" value="P:cell redox homeostasis"/>
    <property type="evidence" value="ECO:0007669"/>
    <property type="project" value="TreeGrafter"/>
</dbReference>
<dbReference type="Gene3D" id="3.40.30.10">
    <property type="entry name" value="Glutaredoxin"/>
    <property type="match status" value="1"/>
</dbReference>
<gene>
    <name evidence="9" type="ORF">NIES267_44970</name>
</gene>
<keyword evidence="2" id="KW-0813">Transport</keyword>
<proteinExistence type="inferred from homology"/>
<dbReference type="OrthoDB" id="530955at2"/>
<keyword evidence="3" id="KW-0249">Electron transport</keyword>
<feature type="disulfide bond" description="Redox-active" evidence="7">
    <location>
        <begin position="33"/>
        <end position="36"/>
    </location>
</feature>
<comment type="similarity">
    <text evidence="1 6">Belongs to the thioredoxin family.</text>
</comment>
<dbReference type="Pfam" id="PF00085">
    <property type="entry name" value="Thioredoxin"/>
    <property type="match status" value="1"/>
</dbReference>
<evidence type="ECO:0000256" key="7">
    <source>
        <dbReference type="PIRSR" id="PIRSR000077-4"/>
    </source>
</evidence>
<sequence>MSEGVNIINDADFEKEVLQAEKPVLVYFWASWCGPCKLMSPAVTAAATKYSDKLKVVKMEVDPNPVSVKQYQVEGVPALRLMQGDKVIASSEGVVNKEKLMNLLDTHLSG</sequence>
<dbReference type="GO" id="GO:0015035">
    <property type="term" value="F:protein-disulfide reductase activity"/>
    <property type="evidence" value="ECO:0007669"/>
    <property type="project" value="InterPro"/>
</dbReference>
<evidence type="ECO:0000256" key="5">
    <source>
        <dbReference type="ARBA" id="ARBA00023284"/>
    </source>
</evidence>
<evidence type="ECO:0000256" key="4">
    <source>
        <dbReference type="ARBA" id="ARBA00023157"/>
    </source>
</evidence>
<dbReference type="AlphaFoldDB" id="A0A1Z4LUV1"/>
<dbReference type="InterPro" id="IPR013766">
    <property type="entry name" value="Thioredoxin_domain"/>
</dbReference>
<evidence type="ECO:0000313" key="10">
    <source>
        <dbReference type="Proteomes" id="UP000218418"/>
    </source>
</evidence>
<evidence type="ECO:0000256" key="1">
    <source>
        <dbReference type="ARBA" id="ARBA00008987"/>
    </source>
</evidence>
<dbReference type="PIRSF" id="PIRSF000077">
    <property type="entry name" value="Thioredoxin"/>
    <property type="match status" value="1"/>
</dbReference>
<dbReference type="PROSITE" id="PS00194">
    <property type="entry name" value="THIOREDOXIN_1"/>
    <property type="match status" value="1"/>
</dbReference>
<dbReference type="CDD" id="cd02947">
    <property type="entry name" value="TRX_family"/>
    <property type="match status" value="1"/>
</dbReference>
<dbReference type="SUPFAM" id="SSF52833">
    <property type="entry name" value="Thioredoxin-like"/>
    <property type="match status" value="1"/>
</dbReference>
<dbReference type="PANTHER" id="PTHR45663:SF11">
    <property type="entry name" value="GEO12009P1"/>
    <property type="match status" value="1"/>
</dbReference>
<dbReference type="PROSITE" id="PS51352">
    <property type="entry name" value="THIOREDOXIN_2"/>
    <property type="match status" value="1"/>
</dbReference>
<dbReference type="InterPro" id="IPR017937">
    <property type="entry name" value="Thioredoxin_CS"/>
</dbReference>
<keyword evidence="10" id="KW-1185">Reference proteome</keyword>
<dbReference type="InterPro" id="IPR005746">
    <property type="entry name" value="Thioredoxin"/>
</dbReference>
<organism evidence="9 10">
    <name type="scientific">Calothrix parasitica NIES-267</name>
    <dbReference type="NCBI Taxonomy" id="1973488"/>
    <lineage>
        <taxon>Bacteria</taxon>
        <taxon>Bacillati</taxon>
        <taxon>Cyanobacteriota</taxon>
        <taxon>Cyanophyceae</taxon>
        <taxon>Nostocales</taxon>
        <taxon>Calotrichaceae</taxon>
        <taxon>Calothrix</taxon>
    </lineage>
</organism>
<accession>A0A1Z4LUV1</accession>
<reference evidence="9 10" key="1">
    <citation type="submission" date="2017-06" db="EMBL/GenBank/DDBJ databases">
        <title>Genome sequencing of cyanobaciteial culture collection at National Institute for Environmental Studies (NIES).</title>
        <authorList>
            <person name="Hirose Y."/>
            <person name="Shimura Y."/>
            <person name="Fujisawa T."/>
            <person name="Nakamura Y."/>
            <person name="Kawachi M."/>
        </authorList>
    </citation>
    <scope>NUCLEOTIDE SEQUENCE [LARGE SCALE GENOMIC DNA]</scope>
    <source>
        <strain evidence="9 10">NIES-267</strain>
    </source>
</reference>
<dbReference type="GO" id="GO:0005829">
    <property type="term" value="C:cytosol"/>
    <property type="evidence" value="ECO:0007669"/>
    <property type="project" value="TreeGrafter"/>
</dbReference>
<dbReference type="EMBL" id="AP018227">
    <property type="protein sequence ID" value="BAY84999.1"/>
    <property type="molecule type" value="Genomic_DNA"/>
</dbReference>
<feature type="domain" description="Thioredoxin" evidence="8">
    <location>
        <begin position="1"/>
        <end position="109"/>
    </location>
</feature>
<evidence type="ECO:0000256" key="6">
    <source>
        <dbReference type="PIRNR" id="PIRNR000077"/>
    </source>
</evidence>
<evidence type="ECO:0000259" key="8">
    <source>
        <dbReference type="PROSITE" id="PS51352"/>
    </source>
</evidence>
<protein>
    <recommendedName>
        <fullName evidence="6">Thioredoxin</fullName>
    </recommendedName>
</protein>
<evidence type="ECO:0000256" key="3">
    <source>
        <dbReference type="ARBA" id="ARBA00022982"/>
    </source>
</evidence>
<dbReference type="Proteomes" id="UP000218418">
    <property type="component" value="Chromosome"/>
</dbReference>
<keyword evidence="4 7" id="KW-1015">Disulfide bond</keyword>
<name>A0A1Z4LUV1_9CYAN</name>
<dbReference type="PRINTS" id="PR00421">
    <property type="entry name" value="THIOREDOXIN"/>
</dbReference>
<dbReference type="FunFam" id="3.40.30.10:FF:000001">
    <property type="entry name" value="Thioredoxin"/>
    <property type="match status" value="1"/>
</dbReference>
<evidence type="ECO:0000313" key="9">
    <source>
        <dbReference type="EMBL" id="BAY84999.1"/>
    </source>
</evidence>
<dbReference type="PANTHER" id="PTHR45663">
    <property type="entry name" value="GEO12009P1"/>
    <property type="match status" value="1"/>
</dbReference>